<accession>A0A1L7XLB6</accession>
<sequence length="215" mass="24878">MQEALLGRNVLLCHGGYAVYFQTLIFLFLREWKGTFPQIQYNYQKYTDDSPLGRFLTLRWEMQNSRMLSPLGAMLPSRERSATMKHDYIYGVLGLIGEDAPLSKPDYGMDLFSVSRDIFQYILATEKNIDVLTTCELRNHYNTDPIATRSILLAEETPRCKRFKAAGGTRPVFKLLDGETLLMVRGAIVNEIKITLTEEWPELRPRIRLVDMFRV</sequence>
<reference evidence="2 3" key="1">
    <citation type="submission" date="2016-03" db="EMBL/GenBank/DDBJ databases">
        <authorList>
            <person name="Ploux O."/>
        </authorList>
    </citation>
    <scope>NUCLEOTIDE SEQUENCE [LARGE SCALE GENOMIC DNA]</scope>
    <source>
        <strain evidence="2 3">UAMH 11012</strain>
    </source>
</reference>
<name>A0A1L7XLB6_9HELO</name>
<organism evidence="2 3">
    <name type="scientific">Phialocephala subalpina</name>
    <dbReference type="NCBI Taxonomy" id="576137"/>
    <lineage>
        <taxon>Eukaryota</taxon>
        <taxon>Fungi</taxon>
        <taxon>Dikarya</taxon>
        <taxon>Ascomycota</taxon>
        <taxon>Pezizomycotina</taxon>
        <taxon>Leotiomycetes</taxon>
        <taxon>Helotiales</taxon>
        <taxon>Mollisiaceae</taxon>
        <taxon>Phialocephala</taxon>
        <taxon>Phialocephala fortinii species complex</taxon>
    </lineage>
</organism>
<dbReference type="Proteomes" id="UP000184330">
    <property type="component" value="Unassembled WGS sequence"/>
</dbReference>
<keyword evidence="1" id="KW-1133">Transmembrane helix</keyword>
<keyword evidence="1" id="KW-0812">Transmembrane</keyword>
<evidence type="ECO:0000313" key="2">
    <source>
        <dbReference type="EMBL" id="CZR65813.1"/>
    </source>
</evidence>
<proteinExistence type="predicted"/>
<dbReference type="OrthoDB" id="3598674at2759"/>
<protein>
    <submittedName>
        <fullName evidence="2">Uncharacterized protein</fullName>
    </submittedName>
</protein>
<evidence type="ECO:0000256" key="1">
    <source>
        <dbReference type="SAM" id="Phobius"/>
    </source>
</evidence>
<dbReference type="EMBL" id="FJOG01000033">
    <property type="protein sequence ID" value="CZR65813.1"/>
    <property type="molecule type" value="Genomic_DNA"/>
</dbReference>
<keyword evidence="3" id="KW-1185">Reference proteome</keyword>
<feature type="transmembrane region" description="Helical" evidence="1">
    <location>
        <begin position="6"/>
        <end position="29"/>
    </location>
</feature>
<keyword evidence="1" id="KW-0472">Membrane</keyword>
<gene>
    <name evidence="2" type="ORF">PAC_15713</name>
</gene>
<evidence type="ECO:0000313" key="3">
    <source>
        <dbReference type="Proteomes" id="UP000184330"/>
    </source>
</evidence>
<dbReference type="AlphaFoldDB" id="A0A1L7XLB6"/>